<reference evidence="2" key="1">
    <citation type="submission" date="2021-02" db="EMBL/GenBank/DDBJ databases">
        <title>First Annotated Genome of the Yellow-green Alga Tribonema minus.</title>
        <authorList>
            <person name="Mahan K.M."/>
        </authorList>
    </citation>
    <scope>NUCLEOTIDE SEQUENCE</scope>
    <source>
        <strain evidence="2">UTEX B ZZ1240</strain>
    </source>
</reference>
<name>A0A835ZDN4_9STRA</name>
<evidence type="ECO:0000313" key="3">
    <source>
        <dbReference type="Proteomes" id="UP000664859"/>
    </source>
</evidence>
<feature type="region of interest" description="Disordered" evidence="1">
    <location>
        <begin position="31"/>
        <end position="56"/>
    </location>
</feature>
<organism evidence="2 3">
    <name type="scientific">Tribonema minus</name>
    <dbReference type="NCBI Taxonomy" id="303371"/>
    <lineage>
        <taxon>Eukaryota</taxon>
        <taxon>Sar</taxon>
        <taxon>Stramenopiles</taxon>
        <taxon>Ochrophyta</taxon>
        <taxon>PX clade</taxon>
        <taxon>Xanthophyceae</taxon>
        <taxon>Tribonematales</taxon>
        <taxon>Tribonemataceae</taxon>
        <taxon>Tribonema</taxon>
    </lineage>
</organism>
<dbReference type="EMBL" id="JAFCMP010000014">
    <property type="protein sequence ID" value="KAG5191826.1"/>
    <property type="molecule type" value="Genomic_DNA"/>
</dbReference>
<protein>
    <recommendedName>
        <fullName evidence="4">BTB domain-containing protein</fullName>
    </recommendedName>
</protein>
<evidence type="ECO:0000313" key="2">
    <source>
        <dbReference type="EMBL" id="KAG5191826.1"/>
    </source>
</evidence>
<proteinExistence type="predicted"/>
<evidence type="ECO:0000256" key="1">
    <source>
        <dbReference type="SAM" id="MobiDB-lite"/>
    </source>
</evidence>
<evidence type="ECO:0008006" key="4">
    <source>
        <dbReference type="Google" id="ProtNLM"/>
    </source>
</evidence>
<dbReference type="Proteomes" id="UP000664859">
    <property type="component" value="Unassembled WGS sequence"/>
</dbReference>
<dbReference type="AlphaFoldDB" id="A0A835ZDN4"/>
<sequence>MPEPVAVRGSAGLWEDPLYSDVVVTVGPPADLAVQPLSGNKRKAQSGGSEEDEAEPFSCKQFRLHAAILVSGSSYMETMLRRWAAKEIPARIHVRAGSSEEVAGVEDVFWALYHDNKLPDSTTFSKCLGALKTADELGAARVLTAAQEWLGTFKFSNRSAANALYALPKGLLDCIPEPVKAGAQQELLEGLRDLEVTLAGDGTSKRMLDLPEEVFAALLSDDQTLVAHESTIAYAAMLYADKTLHADHVPDSLAHCVRLKRLSPAYAGAVASAFPQWTARVMAVAAACRETPDACKAVCAEGDALLLAALGNISTDRRPSANRSEWDPERLRGWADTDGKILIEAEITVRPG</sequence>
<dbReference type="InterPro" id="IPR011333">
    <property type="entry name" value="SKP1/BTB/POZ_sf"/>
</dbReference>
<keyword evidence="3" id="KW-1185">Reference proteome</keyword>
<gene>
    <name evidence="2" type="ORF">JKP88DRAFT_284879</name>
</gene>
<accession>A0A835ZDN4</accession>
<dbReference type="Gene3D" id="3.30.710.10">
    <property type="entry name" value="Potassium Channel Kv1.1, Chain A"/>
    <property type="match status" value="1"/>
</dbReference>
<comment type="caution">
    <text evidence="2">The sequence shown here is derived from an EMBL/GenBank/DDBJ whole genome shotgun (WGS) entry which is preliminary data.</text>
</comment>